<dbReference type="PROSITE" id="PS01081">
    <property type="entry name" value="HTH_TETR_1"/>
    <property type="match status" value="1"/>
</dbReference>
<reference evidence="7" key="1">
    <citation type="journal article" date="2019" name="Int. J. Syst. Evol. Microbiol.">
        <title>The Global Catalogue of Microorganisms (GCM) 10K type strain sequencing project: providing services to taxonomists for standard genome sequencing and annotation.</title>
        <authorList>
            <consortium name="The Broad Institute Genomics Platform"/>
            <consortium name="The Broad Institute Genome Sequencing Center for Infectious Disease"/>
            <person name="Wu L."/>
            <person name="Ma J."/>
        </authorList>
    </citation>
    <scope>NUCLEOTIDE SEQUENCE [LARGE SCALE GENOMIC DNA]</scope>
    <source>
        <strain evidence="7">JCM 4733</strain>
    </source>
</reference>
<dbReference type="InterPro" id="IPR050109">
    <property type="entry name" value="HTH-type_TetR-like_transc_reg"/>
</dbReference>
<keyword evidence="3" id="KW-0804">Transcription</keyword>
<feature type="domain" description="HTH tetR-type" evidence="5">
    <location>
        <begin position="16"/>
        <end position="76"/>
    </location>
</feature>
<keyword evidence="1" id="KW-0805">Transcription regulation</keyword>
<dbReference type="PROSITE" id="PS50977">
    <property type="entry name" value="HTH_TETR_2"/>
    <property type="match status" value="1"/>
</dbReference>
<evidence type="ECO:0000259" key="5">
    <source>
        <dbReference type="PROSITE" id="PS50977"/>
    </source>
</evidence>
<feature type="DNA-binding region" description="H-T-H motif" evidence="4">
    <location>
        <begin position="39"/>
        <end position="58"/>
    </location>
</feature>
<dbReference type="EMBL" id="BMVN01000003">
    <property type="protein sequence ID" value="GHA07955.1"/>
    <property type="molecule type" value="Genomic_DNA"/>
</dbReference>
<evidence type="ECO:0000256" key="4">
    <source>
        <dbReference type="PROSITE-ProRule" id="PRU00335"/>
    </source>
</evidence>
<evidence type="ECO:0000313" key="7">
    <source>
        <dbReference type="Proteomes" id="UP000653644"/>
    </source>
</evidence>
<dbReference type="InterPro" id="IPR047923">
    <property type="entry name" value="ArpA-like"/>
</dbReference>
<dbReference type="InterPro" id="IPR036271">
    <property type="entry name" value="Tet_transcr_reg_TetR-rel_C_sf"/>
</dbReference>
<dbReference type="SUPFAM" id="SSF48498">
    <property type="entry name" value="Tetracyclin repressor-like, C-terminal domain"/>
    <property type="match status" value="1"/>
</dbReference>
<sequence length="213" mass="23708">MAELTGKREVKQERAVRTRALVARAAAEVFAECGFAGASVTKITQRAGLTLGAMYFHFENKEALAREIVRSQPDRVTPPYESRGLQHAIDITLTWAHKLLDDPFLLAGARLVMEQDLFIGPEENSHQQWTEVMAQDLALAQKEREVRANVDVNAVARLVVNACTGAQMHAHLESGRRDLPQRVTEMWNVLLPTIATPSALNRMRLDEARGKSA</sequence>
<evidence type="ECO:0000256" key="2">
    <source>
        <dbReference type="ARBA" id="ARBA00023125"/>
    </source>
</evidence>
<dbReference type="Gene3D" id="1.10.357.10">
    <property type="entry name" value="Tetracycline Repressor, domain 2"/>
    <property type="match status" value="1"/>
</dbReference>
<proteinExistence type="predicted"/>
<dbReference type="InterPro" id="IPR054126">
    <property type="entry name" value="CprB_TetR_C"/>
</dbReference>
<evidence type="ECO:0000313" key="6">
    <source>
        <dbReference type="EMBL" id="GHA07955.1"/>
    </source>
</evidence>
<gene>
    <name evidence="6" type="ORF">GCM10010345_10340</name>
</gene>
<dbReference type="SUPFAM" id="SSF46689">
    <property type="entry name" value="Homeodomain-like"/>
    <property type="match status" value="1"/>
</dbReference>
<dbReference type="InterPro" id="IPR023772">
    <property type="entry name" value="DNA-bd_HTH_TetR-type_CS"/>
</dbReference>
<dbReference type="Pfam" id="PF00440">
    <property type="entry name" value="TetR_N"/>
    <property type="match status" value="1"/>
</dbReference>
<dbReference type="InterPro" id="IPR009057">
    <property type="entry name" value="Homeodomain-like_sf"/>
</dbReference>
<keyword evidence="7" id="KW-1185">Reference proteome</keyword>
<dbReference type="PANTHER" id="PTHR30055:SF234">
    <property type="entry name" value="HTH-TYPE TRANSCRIPTIONAL REGULATOR BETI"/>
    <property type="match status" value="1"/>
</dbReference>
<dbReference type="Pfam" id="PF21935">
    <property type="entry name" value="TetR_C_45"/>
    <property type="match status" value="1"/>
</dbReference>
<name>A0ABQ3CER5_9ACTN</name>
<dbReference type="NCBIfam" id="NF041196">
    <property type="entry name" value="ScbR_bind_reg"/>
    <property type="match status" value="1"/>
</dbReference>
<dbReference type="PANTHER" id="PTHR30055">
    <property type="entry name" value="HTH-TYPE TRANSCRIPTIONAL REGULATOR RUTR"/>
    <property type="match status" value="1"/>
</dbReference>
<dbReference type="Proteomes" id="UP000653644">
    <property type="component" value="Unassembled WGS sequence"/>
</dbReference>
<dbReference type="PRINTS" id="PR00455">
    <property type="entry name" value="HTHTETR"/>
</dbReference>
<accession>A0ABQ3CER5</accession>
<comment type="caution">
    <text evidence="6">The sequence shown here is derived from an EMBL/GenBank/DDBJ whole genome shotgun (WGS) entry which is preliminary data.</text>
</comment>
<evidence type="ECO:0000256" key="3">
    <source>
        <dbReference type="ARBA" id="ARBA00023163"/>
    </source>
</evidence>
<dbReference type="RefSeq" id="WP_229917020.1">
    <property type="nucleotide sequence ID" value="NZ_BMVN01000003.1"/>
</dbReference>
<dbReference type="InterPro" id="IPR001647">
    <property type="entry name" value="HTH_TetR"/>
</dbReference>
<organism evidence="6 7">
    <name type="scientific">Streptomyces canarius</name>
    <dbReference type="NCBI Taxonomy" id="285453"/>
    <lineage>
        <taxon>Bacteria</taxon>
        <taxon>Bacillati</taxon>
        <taxon>Actinomycetota</taxon>
        <taxon>Actinomycetes</taxon>
        <taxon>Kitasatosporales</taxon>
        <taxon>Streptomycetaceae</taxon>
        <taxon>Streptomyces</taxon>
    </lineage>
</organism>
<keyword evidence="2 4" id="KW-0238">DNA-binding</keyword>
<evidence type="ECO:0000256" key="1">
    <source>
        <dbReference type="ARBA" id="ARBA00023015"/>
    </source>
</evidence>
<protein>
    <submittedName>
        <fullName evidence="6">Gamma-butyrolactone-binding protein</fullName>
    </submittedName>
</protein>